<organism evidence="1 2">
    <name type="scientific">Desulfovibrio subterraneus</name>
    <dbReference type="NCBI Taxonomy" id="2718620"/>
    <lineage>
        <taxon>Bacteria</taxon>
        <taxon>Pseudomonadati</taxon>
        <taxon>Thermodesulfobacteriota</taxon>
        <taxon>Desulfovibrionia</taxon>
        <taxon>Desulfovibrionales</taxon>
        <taxon>Desulfovibrionaceae</taxon>
        <taxon>Desulfovibrio</taxon>
    </lineage>
</organism>
<dbReference type="PANTHER" id="PTHR12526">
    <property type="entry name" value="GLYCOSYLTRANSFERASE"/>
    <property type="match status" value="1"/>
</dbReference>
<dbReference type="PANTHER" id="PTHR12526:SF600">
    <property type="entry name" value="GLYCOSYL TRANSFERASE GROUP 1"/>
    <property type="match status" value="1"/>
</dbReference>
<accession>A0A7J0BJE9</accession>
<keyword evidence="2" id="KW-1185">Reference proteome</keyword>
<dbReference type="NCBIfam" id="TIGR03087">
    <property type="entry name" value="stp1"/>
    <property type="match status" value="1"/>
</dbReference>
<protein>
    <submittedName>
        <fullName evidence="1">Glycosyl transferase</fullName>
    </submittedName>
</protein>
<sequence length="449" mass="49898">MTFPEITTAGSDADQGQRGDILMLCHRIPYPPDKGDKIRSYNFLMHLLHSGWRVHLGALVDEPGDLEHAKVLQRLCASVKLVSVSPLLKKIIGVTGVFRGRAMSVEYFRNTSLQKWVDERCKALQLHAVLCVCAPMAEYVFRNARLSQAESFADRSEDRMPLLLMDFMDVDSEKWRDYAASSTFPMSNVYGLEAWLLRRYEQKIAERFHHVLLVSDEEATLFRERVSVKGHVSGLSNGVDLETFAAMPPVRNRRMFFCGAMDYLPNIDAVEWFVQSVFPRIRKEIPDAEFVIVGSKPSSRVRQLGDVEGVTVTGKVPDVRPYAREAALCVVPLRIARGLQNKVLEAMAMGRAVVATPEAVTGIAGKATRDFVVARADAGAFADAALTLLRNPGHAEAIAEHGRRLVEDKYRWAACLKQLDILLQQQSADSPVVSPVHSLPAGEIGNNDA</sequence>
<keyword evidence="1" id="KW-0808">Transferase</keyword>
<dbReference type="EMBL" id="BLVO01000013">
    <property type="protein sequence ID" value="GFM33204.1"/>
    <property type="molecule type" value="Genomic_DNA"/>
</dbReference>
<evidence type="ECO:0000313" key="1">
    <source>
        <dbReference type="EMBL" id="GFM33204.1"/>
    </source>
</evidence>
<proteinExistence type="predicted"/>
<name>A0A7J0BJE9_9BACT</name>
<gene>
    <name evidence="1" type="ORF">DSM101010T_15690</name>
</gene>
<dbReference type="Gene3D" id="3.40.50.2000">
    <property type="entry name" value="Glycogen Phosphorylase B"/>
    <property type="match status" value="2"/>
</dbReference>
<dbReference type="Proteomes" id="UP000503840">
    <property type="component" value="Unassembled WGS sequence"/>
</dbReference>
<comment type="caution">
    <text evidence="1">The sequence shown here is derived from an EMBL/GenBank/DDBJ whole genome shotgun (WGS) entry which is preliminary data.</text>
</comment>
<dbReference type="RefSeq" id="WP_174404881.1">
    <property type="nucleotide sequence ID" value="NZ_BLVO01000013.1"/>
</dbReference>
<evidence type="ECO:0000313" key="2">
    <source>
        <dbReference type="Proteomes" id="UP000503840"/>
    </source>
</evidence>
<dbReference type="Pfam" id="PF13692">
    <property type="entry name" value="Glyco_trans_1_4"/>
    <property type="match status" value="1"/>
</dbReference>
<dbReference type="GO" id="GO:0016757">
    <property type="term" value="F:glycosyltransferase activity"/>
    <property type="evidence" value="ECO:0007669"/>
    <property type="project" value="TreeGrafter"/>
</dbReference>
<dbReference type="SUPFAM" id="SSF53756">
    <property type="entry name" value="UDP-Glycosyltransferase/glycogen phosphorylase"/>
    <property type="match status" value="1"/>
</dbReference>
<reference evidence="1 2" key="1">
    <citation type="submission" date="2020-05" db="EMBL/GenBank/DDBJ databases">
        <title>Draft genome sequence of Desulfovibrio sp. strain HN2T.</title>
        <authorList>
            <person name="Ueno A."/>
            <person name="Tamazawa S."/>
            <person name="Tamamura S."/>
            <person name="Murakami T."/>
            <person name="Kiyama T."/>
            <person name="Inomata H."/>
            <person name="Amano Y."/>
            <person name="Miyakawa K."/>
            <person name="Tamaki H."/>
            <person name="Naganuma T."/>
            <person name="Kaneko K."/>
        </authorList>
    </citation>
    <scope>NUCLEOTIDE SEQUENCE [LARGE SCALE GENOMIC DNA]</scope>
    <source>
        <strain evidence="1 2">HN2</strain>
    </source>
</reference>
<dbReference type="InterPro" id="IPR017521">
    <property type="entry name" value="Sugar_tfrase_PEP-CTERM_Stp1"/>
</dbReference>
<dbReference type="CDD" id="cd03801">
    <property type="entry name" value="GT4_PimA-like"/>
    <property type="match status" value="1"/>
</dbReference>
<dbReference type="AlphaFoldDB" id="A0A7J0BJE9"/>